<evidence type="ECO:0000313" key="2">
    <source>
        <dbReference type="Proteomes" id="UP001296943"/>
    </source>
</evidence>
<organism evidence="1 2">
    <name type="scientific">Aquibacillus albus</name>
    <dbReference type="NCBI Taxonomy" id="1168171"/>
    <lineage>
        <taxon>Bacteria</taxon>
        <taxon>Bacillati</taxon>
        <taxon>Bacillota</taxon>
        <taxon>Bacilli</taxon>
        <taxon>Bacillales</taxon>
        <taxon>Bacillaceae</taxon>
        <taxon>Aquibacillus</taxon>
    </lineage>
</organism>
<keyword evidence="1" id="KW-0808">Transferase</keyword>
<gene>
    <name evidence="1" type="ORF">JOC48_001402</name>
</gene>
<name>A0ABS2MYG8_9BACI</name>
<protein>
    <submittedName>
        <fullName evidence="1">Kinase-associated protein B</fullName>
    </submittedName>
</protein>
<dbReference type="Proteomes" id="UP001296943">
    <property type="component" value="Unassembled WGS sequence"/>
</dbReference>
<accession>A0ABS2MYG8</accession>
<reference evidence="1 2" key="1">
    <citation type="submission" date="2021-01" db="EMBL/GenBank/DDBJ databases">
        <title>Genomic Encyclopedia of Type Strains, Phase IV (KMG-IV): sequencing the most valuable type-strain genomes for metagenomic binning, comparative biology and taxonomic classification.</title>
        <authorList>
            <person name="Goeker M."/>
        </authorList>
    </citation>
    <scope>NUCLEOTIDE SEQUENCE [LARGE SCALE GENOMIC DNA]</scope>
    <source>
        <strain evidence="1 2">DSM 23711</strain>
    </source>
</reference>
<sequence>MDDAKIGQMVKAHYKSGTYIGEVVEDRGKNYLIKVLAVLKHPLQGDLHNFGETENVFFHQRKALSYQEKMNVSKPAVHPYNDEVPDYLESLKIAVDALEQKLDKEDSTFNQQAALLLEDLRKQYFQKLN</sequence>
<dbReference type="RefSeq" id="WP_204498334.1">
    <property type="nucleotide sequence ID" value="NZ_JAFBDR010000006.1"/>
</dbReference>
<dbReference type="Gene3D" id="2.30.30.430">
    <property type="entry name" value="Kinase associated protein B domain"/>
    <property type="match status" value="1"/>
</dbReference>
<keyword evidence="1" id="KW-0418">Kinase</keyword>
<proteinExistence type="predicted"/>
<evidence type="ECO:0000313" key="1">
    <source>
        <dbReference type="EMBL" id="MBM7570922.1"/>
    </source>
</evidence>
<dbReference type="SUPFAM" id="SSF141251">
    <property type="entry name" value="Kinase-associated protein B-like"/>
    <property type="match status" value="1"/>
</dbReference>
<dbReference type="Pfam" id="PF08810">
    <property type="entry name" value="KapB"/>
    <property type="match status" value="1"/>
</dbReference>
<keyword evidence="2" id="KW-1185">Reference proteome</keyword>
<comment type="caution">
    <text evidence="1">The sequence shown here is derived from an EMBL/GenBank/DDBJ whole genome shotgun (WGS) entry which is preliminary data.</text>
</comment>
<dbReference type="InterPro" id="IPR014916">
    <property type="entry name" value="KapB"/>
</dbReference>
<dbReference type="SMART" id="SM01298">
    <property type="entry name" value="KapB"/>
    <property type="match status" value="1"/>
</dbReference>
<dbReference type="InterPro" id="IPR038080">
    <property type="entry name" value="KapB_sf"/>
</dbReference>
<dbReference type="GO" id="GO:0016301">
    <property type="term" value="F:kinase activity"/>
    <property type="evidence" value="ECO:0007669"/>
    <property type="project" value="UniProtKB-KW"/>
</dbReference>
<dbReference type="EMBL" id="JAFBDR010000006">
    <property type="protein sequence ID" value="MBM7570922.1"/>
    <property type="molecule type" value="Genomic_DNA"/>
</dbReference>